<dbReference type="GO" id="GO:0004252">
    <property type="term" value="F:serine-type endopeptidase activity"/>
    <property type="evidence" value="ECO:0007669"/>
    <property type="project" value="InterPro"/>
</dbReference>
<dbReference type="GO" id="GO:0030246">
    <property type="term" value="F:carbohydrate binding"/>
    <property type="evidence" value="ECO:0007669"/>
    <property type="project" value="InterPro"/>
</dbReference>
<evidence type="ECO:0000256" key="2">
    <source>
        <dbReference type="ARBA" id="ARBA00011073"/>
    </source>
</evidence>
<keyword evidence="9" id="KW-0732">Signal</keyword>
<dbReference type="PANTHER" id="PTHR43806:SF67">
    <property type="entry name" value="EGF-LIKE DOMAIN-CONTAINING PROTEIN"/>
    <property type="match status" value="1"/>
</dbReference>
<keyword evidence="5" id="KW-0378">Hydrolase</keyword>
<dbReference type="InterPro" id="IPR008969">
    <property type="entry name" value="CarboxyPept-like_regulatory"/>
</dbReference>
<sequence>MSYTSLRWRTALVGTAAALALLLPQGVAHAAPEENKIDKTLAAALDKSPASFLVHLKGSANLSAAGKASAKSDKSEQVLKAKTAYAAGAQADLRNLLTERKAEFTPFWVVNAVKVTGDSALAAEIAKLPDVQRIEADRTISRPQPKPAKEMPKVNAIEWNIDRIGAPRVWSEYGTRGEGVVVGSIGDGVQFDHPALADKYRGRKADGTVDHNYNWLDAEGICSSTVPCDLTGGGTHAMGTAVGGTATETIGVAPGAKWIAANVCCTISAMLQASQWMLAPTDLTGRNPRPDLAPDVVTTQWTDETLDSWFAPVLDAWVAAGIFPVFSAGTDGPACGTTRTPGAALKGYSVGAFDSLNAIAPFSSRGAGQDGEIKPNITAPGVNVRSAVPGGYRPFSANSTSHVAGAVALLWSLAPGLKGDIQGTRTVLDHGAADVSDLACGGSPAKNNTWGEGRLDVYASARVAPVSQTGGLSGTITSGGQPLDLATVTLTGPLSRKIVTGKDGKYALPRLLTGGYQVTVRKLGYGQATANIVVQADRPTVHNASLNRVATYAVSGTLTAEGAPQAGVRVAVADSPTEATTDASGRYQLTLPTGTHQLQAVPPSGRCSGPATVSVTVRGTTNRNIALPRRTDNFGYACSSGTAAFAQGTDLLAGGTGEVALPFTFPFYDGSYSRVWITNSGYASFVNRPGPLQPYLPSIGTPNATVYPFANNTTMDASSGIYTDTAGTAPNRTFVIEWRNVMAEGNAAKRVSFSAVIGESGTVKFHYQGGDGLRSGAATTVGIENEQGNDAFLFSHGKPDLADGQVLTFAPTRHGLLTGTVTDAGTGQPLADAIVNAGGAEFTTDADGTYLGHVPVGSHLVIFSKENYNTVQQTATVSVGVVTRVNAALSGGSLSVSTNEVEMVMPGNDIRTQRIKITNNGNSTTAYSLAVEPPQGWLSIRPTNGQLAPGASANVTLTVNSSGLAPGEFRRGKLVVRAGSSLATAAEVAVTLAVPRHQVALDAGGTLQLIDPQGDTWNPDRAYTVGGHGYVGAQSRVTSTTRPIFGTVDQELFRTAREAMTEYRFDNVPSGVYTVELGFAELGNALPGGRVFDVLAEGQIAVPLLDLTQQVGQFTAATYKYTVRVTDGQLNLRFAPFVGAATVNSVRITERPDKTAP</sequence>
<evidence type="ECO:0000259" key="11">
    <source>
        <dbReference type="Pfam" id="PF11721"/>
    </source>
</evidence>
<dbReference type="Gene3D" id="2.60.120.430">
    <property type="entry name" value="Galactose-binding lectin"/>
    <property type="match status" value="1"/>
</dbReference>
<comment type="caution">
    <text evidence="13">The sequence shown here is derived from an EMBL/GenBank/DDBJ whole genome shotgun (WGS) entry which is preliminary data.</text>
</comment>
<feature type="domain" description="BACON" evidence="12">
    <location>
        <begin position="894"/>
        <end position="968"/>
    </location>
</feature>
<dbReference type="SUPFAM" id="SSF49354">
    <property type="entry name" value="PapD-like"/>
    <property type="match status" value="1"/>
</dbReference>
<feature type="signal peptide" evidence="9">
    <location>
        <begin position="1"/>
        <end position="30"/>
    </location>
</feature>
<dbReference type="InterPro" id="IPR013784">
    <property type="entry name" value="Carb-bd-like_fold"/>
</dbReference>
<organism evidence="13 14">
    <name type="scientific">Sinosporangium siamense</name>
    <dbReference type="NCBI Taxonomy" id="1367973"/>
    <lineage>
        <taxon>Bacteria</taxon>
        <taxon>Bacillati</taxon>
        <taxon>Actinomycetota</taxon>
        <taxon>Actinomycetes</taxon>
        <taxon>Streptosporangiales</taxon>
        <taxon>Streptosporangiaceae</taxon>
        <taxon>Sinosporangium</taxon>
    </lineage>
</organism>
<dbReference type="InterPro" id="IPR000209">
    <property type="entry name" value="Peptidase_S8/S53_dom"/>
</dbReference>
<dbReference type="RefSeq" id="WP_204031504.1">
    <property type="nucleotide sequence ID" value="NZ_BOOW01000045.1"/>
</dbReference>
<feature type="domain" description="Malectin" evidence="11">
    <location>
        <begin position="999"/>
        <end position="1135"/>
    </location>
</feature>
<dbReference type="InterPro" id="IPR036852">
    <property type="entry name" value="Peptidase_S8/S53_dom_sf"/>
</dbReference>
<dbReference type="Pfam" id="PF13620">
    <property type="entry name" value="CarboxypepD_reg"/>
    <property type="match status" value="3"/>
</dbReference>
<evidence type="ECO:0000313" key="13">
    <source>
        <dbReference type="EMBL" id="GII96509.1"/>
    </source>
</evidence>
<reference evidence="13" key="1">
    <citation type="submission" date="2021-01" db="EMBL/GenBank/DDBJ databases">
        <title>Whole genome shotgun sequence of Sinosporangium siamense NBRC 109515.</title>
        <authorList>
            <person name="Komaki H."/>
            <person name="Tamura T."/>
        </authorList>
    </citation>
    <scope>NUCLEOTIDE SEQUENCE</scope>
    <source>
        <strain evidence="13">NBRC 109515</strain>
    </source>
</reference>
<evidence type="ECO:0000256" key="3">
    <source>
        <dbReference type="ARBA" id="ARBA00012595"/>
    </source>
</evidence>
<comment type="similarity">
    <text evidence="2 8">Belongs to the peptidase S8 family.</text>
</comment>
<evidence type="ECO:0000256" key="6">
    <source>
        <dbReference type="ARBA" id="ARBA00022825"/>
    </source>
</evidence>
<evidence type="ECO:0000256" key="9">
    <source>
        <dbReference type="SAM" id="SignalP"/>
    </source>
</evidence>
<dbReference type="Pfam" id="PF00082">
    <property type="entry name" value="Peptidase_S8"/>
    <property type="match status" value="1"/>
</dbReference>
<dbReference type="InterPro" id="IPR013783">
    <property type="entry name" value="Ig-like_fold"/>
</dbReference>
<dbReference type="GO" id="GO:0005975">
    <property type="term" value="P:carbohydrate metabolic process"/>
    <property type="evidence" value="ECO:0007669"/>
    <property type="project" value="UniProtKB-ARBA"/>
</dbReference>
<feature type="chain" id="PRO_5037018903" description="alpha-amylase" evidence="9">
    <location>
        <begin position="31"/>
        <end position="1157"/>
    </location>
</feature>
<name>A0A919RPY8_9ACTN</name>
<dbReference type="PRINTS" id="PR00723">
    <property type="entry name" value="SUBTILISIN"/>
</dbReference>
<dbReference type="PANTHER" id="PTHR43806">
    <property type="entry name" value="PEPTIDASE S8"/>
    <property type="match status" value="1"/>
</dbReference>
<evidence type="ECO:0000259" key="12">
    <source>
        <dbReference type="Pfam" id="PF19190"/>
    </source>
</evidence>
<dbReference type="AlphaFoldDB" id="A0A919RPY8"/>
<dbReference type="InterPro" id="IPR015500">
    <property type="entry name" value="Peptidase_S8_subtilisin-rel"/>
</dbReference>
<dbReference type="GO" id="GO:0006508">
    <property type="term" value="P:proteolysis"/>
    <property type="evidence" value="ECO:0007669"/>
    <property type="project" value="UniProtKB-KW"/>
</dbReference>
<dbReference type="Gene3D" id="2.60.40.10">
    <property type="entry name" value="Immunoglobulins"/>
    <property type="match status" value="1"/>
</dbReference>
<dbReference type="InterPro" id="IPR008979">
    <property type="entry name" value="Galactose-bd-like_sf"/>
</dbReference>
<accession>A0A919RPY8</accession>
<dbReference type="SUPFAM" id="SSF52743">
    <property type="entry name" value="Subtilisin-like"/>
    <property type="match status" value="1"/>
</dbReference>
<dbReference type="EC" id="3.2.1.1" evidence="3"/>
<proteinExistence type="inferred from homology"/>
<comment type="caution">
    <text evidence="8">Lacks conserved residue(s) required for the propagation of feature annotation.</text>
</comment>
<dbReference type="InterPro" id="IPR050131">
    <property type="entry name" value="Peptidase_S8_subtilisin-like"/>
</dbReference>
<keyword evidence="14" id="KW-1185">Reference proteome</keyword>
<dbReference type="PROSITE" id="PS51892">
    <property type="entry name" value="SUBTILASE"/>
    <property type="match status" value="1"/>
</dbReference>
<dbReference type="Pfam" id="PF11721">
    <property type="entry name" value="Malectin"/>
    <property type="match status" value="1"/>
</dbReference>
<evidence type="ECO:0000256" key="1">
    <source>
        <dbReference type="ARBA" id="ARBA00000548"/>
    </source>
</evidence>
<evidence type="ECO:0000313" key="14">
    <source>
        <dbReference type="Proteomes" id="UP000606172"/>
    </source>
</evidence>
<comment type="catalytic activity">
    <reaction evidence="1">
        <text>Endohydrolysis of (1-&gt;4)-alpha-D-glucosidic linkages in polysaccharides containing three or more (1-&gt;4)-alpha-linked D-glucose units.</text>
        <dbReference type="EC" id="3.2.1.1"/>
    </reaction>
</comment>
<dbReference type="EMBL" id="BOOW01000045">
    <property type="protein sequence ID" value="GII96509.1"/>
    <property type="molecule type" value="Genomic_DNA"/>
</dbReference>
<keyword evidence="4" id="KW-0645">Protease</keyword>
<evidence type="ECO:0000256" key="4">
    <source>
        <dbReference type="ARBA" id="ARBA00022670"/>
    </source>
</evidence>
<dbReference type="Pfam" id="PF19190">
    <property type="entry name" value="BACON_2"/>
    <property type="match status" value="1"/>
</dbReference>
<evidence type="ECO:0000256" key="8">
    <source>
        <dbReference type="PROSITE-ProRule" id="PRU01240"/>
    </source>
</evidence>
<keyword evidence="6" id="KW-0720">Serine protease</keyword>
<dbReference type="Proteomes" id="UP000606172">
    <property type="component" value="Unassembled WGS sequence"/>
</dbReference>
<dbReference type="GO" id="GO:0004556">
    <property type="term" value="F:alpha-amylase activity"/>
    <property type="evidence" value="ECO:0007669"/>
    <property type="project" value="UniProtKB-EC"/>
</dbReference>
<dbReference type="InterPro" id="IPR008962">
    <property type="entry name" value="PapD-like_sf"/>
</dbReference>
<dbReference type="SUPFAM" id="SSF49785">
    <property type="entry name" value="Galactose-binding domain-like"/>
    <property type="match status" value="1"/>
</dbReference>
<protein>
    <recommendedName>
        <fullName evidence="3">alpha-amylase</fullName>
        <ecNumber evidence="3">3.2.1.1</ecNumber>
    </recommendedName>
    <alternativeName>
        <fullName evidence="7">1,4-alpha-D-glucan glucanohydrolase</fullName>
    </alternativeName>
</protein>
<evidence type="ECO:0000256" key="7">
    <source>
        <dbReference type="ARBA" id="ARBA00030238"/>
    </source>
</evidence>
<dbReference type="SUPFAM" id="SSF49464">
    <property type="entry name" value="Carboxypeptidase regulatory domain-like"/>
    <property type="match status" value="1"/>
</dbReference>
<feature type="domain" description="Peptidase S8/S53" evidence="10">
    <location>
        <begin position="177"/>
        <end position="428"/>
    </location>
</feature>
<dbReference type="Gene3D" id="2.60.40.1120">
    <property type="entry name" value="Carboxypeptidase-like, regulatory domain"/>
    <property type="match status" value="3"/>
</dbReference>
<dbReference type="InterPro" id="IPR021720">
    <property type="entry name" value="Malectin_dom"/>
</dbReference>
<evidence type="ECO:0000259" key="10">
    <source>
        <dbReference type="Pfam" id="PF00082"/>
    </source>
</evidence>
<gene>
    <name evidence="13" type="ORF">Ssi02_67400</name>
</gene>
<dbReference type="Gene3D" id="3.40.50.200">
    <property type="entry name" value="Peptidase S8/S53 domain"/>
    <property type="match status" value="1"/>
</dbReference>
<dbReference type="SUPFAM" id="SSF49452">
    <property type="entry name" value="Starch-binding domain-like"/>
    <property type="match status" value="2"/>
</dbReference>
<dbReference type="InterPro" id="IPR024361">
    <property type="entry name" value="BACON"/>
</dbReference>
<evidence type="ECO:0000256" key="5">
    <source>
        <dbReference type="ARBA" id="ARBA00022801"/>
    </source>
</evidence>